<evidence type="ECO:0000313" key="1">
    <source>
        <dbReference type="EMBL" id="KAK3328994.1"/>
    </source>
</evidence>
<dbReference type="PANTHER" id="PTHR40619">
    <property type="entry name" value="FUNGAL STAND N-TERMINAL GOODBYE DOMAIN-CONTAINING PROTEIN"/>
    <property type="match status" value="1"/>
</dbReference>
<protein>
    <submittedName>
        <fullName evidence="1">Uncharacterized protein</fullName>
    </submittedName>
</protein>
<dbReference type="EMBL" id="JAUEDM010000001">
    <property type="protein sequence ID" value="KAK3328994.1"/>
    <property type="molecule type" value="Genomic_DNA"/>
</dbReference>
<proteinExistence type="predicted"/>
<sequence length="764" mass="86646">MSPQYVVIQALFKMSSPVYFPPCNQPIATCNPLPTYLFAMEDPSHTLVLRKTLTNSAAEFVEARAGFGILNELEGSQDKLKDLDELEDNLEFAPEIDQFASKENNIQNAEFYESSQKSRVAFSQTLRRLIAMLKERNVEAQLGIVFKDPSEFTLRYLLQIANKIQEHRENTDKTRACKNFIRSCCRKMEDNKHVVEGILSLVPSDIYGSVISGGFALIMASCKIAHSRLISQTSRPVLLDKNSQIKLYQAVERHAEKRILIQSFLADIPKKLDTIQRLSDIHFSSVELHSSSIADQTDKLTGRFHSFCDRKLSRLQRTKGKIVTTQQPSAALVPDGDPGTEQKLTVNNALAELEYQIWRFQTQVDICRDERLGRVEVHSRDARRKLIDIENHLRLKSLPFGEQIIQQTFEALFNEFYKLMTSNPQFNPRTGKKVGALPYLPHLPLLYTVAHTYTDKNTVNREEMRPLKAEQQLKVNQTRKESNKRIVSTWLGQLNNGNFRYDPKEDIDTCLKHVALLDTDDQNIYELDSWIRSRRSKMLEISLEKPPPSTFSDALSVISALLVSAVRRRNRMTKISFPVLAFFCRHRNNVSSQSERTSDAITLVESLNGQLVEFIARNRPEVDLKNALGKLAGKGSKDSLEKGLKVLSALFSGLPNGEVVFIVVDSFLWLKGREKDAEKVIKTLKRVRKKNEGRVTLKVMVTDAFSGSYVNNAADVSFDNLDGMEGFGYLDIKEVMKAILGKLDSVFVAVGGSSRQVNSSWREL</sequence>
<organism evidence="1 2">
    <name type="scientific">Apodospora peruviana</name>
    <dbReference type="NCBI Taxonomy" id="516989"/>
    <lineage>
        <taxon>Eukaryota</taxon>
        <taxon>Fungi</taxon>
        <taxon>Dikarya</taxon>
        <taxon>Ascomycota</taxon>
        <taxon>Pezizomycotina</taxon>
        <taxon>Sordariomycetes</taxon>
        <taxon>Sordariomycetidae</taxon>
        <taxon>Sordariales</taxon>
        <taxon>Lasiosphaeriaceae</taxon>
        <taxon>Apodospora</taxon>
    </lineage>
</organism>
<evidence type="ECO:0000313" key="2">
    <source>
        <dbReference type="Proteomes" id="UP001283341"/>
    </source>
</evidence>
<accession>A0AAE0IPX9</accession>
<gene>
    <name evidence="1" type="ORF">B0H66DRAFT_526386</name>
</gene>
<dbReference type="Proteomes" id="UP001283341">
    <property type="component" value="Unassembled WGS sequence"/>
</dbReference>
<reference evidence="1" key="1">
    <citation type="journal article" date="2023" name="Mol. Phylogenet. Evol.">
        <title>Genome-scale phylogeny and comparative genomics of the fungal order Sordariales.</title>
        <authorList>
            <person name="Hensen N."/>
            <person name="Bonometti L."/>
            <person name="Westerberg I."/>
            <person name="Brannstrom I.O."/>
            <person name="Guillou S."/>
            <person name="Cros-Aarteil S."/>
            <person name="Calhoun S."/>
            <person name="Haridas S."/>
            <person name="Kuo A."/>
            <person name="Mondo S."/>
            <person name="Pangilinan J."/>
            <person name="Riley R."/>
            <person name="LaButti K."/>
            <person name="Andreopoulos B."/>
            <person name="Lipzen A."/>
            <person name="Chen C."/>
            <person name="Yan M."/>
            <person name="Daum C."/>
            <person name="Ng V."/>
            <person name="Clum A."/>
            <person name="Steindorff A."/>
            <person name="Ohm R.A."/>
            <person name="Martin F."/>
            <person name="Silar P."/>
            <person name="Natvig D.O."/>
            <person name="Lalanne C."/>
            <person name="Gautier V."/>
            <person name="Ament-Velasquez S.L."/>
            <person name="Kruys A."/>
            <person name="Hutchinson M.I."/>
            <person name="Powell A.J."/>
            <person name="Barry K."/>
            <person name="Miller A.N."/>
            <person name="Grigoriev I.V."/>
            <person name="Debuchy R."/>
            <person name="Gladieux P."/>
            <person name="Hiltunen Thoren M."/>
            <person name="Johannesson H."/>
        </authorList>
    </citation>
    <scope>NUCLEOTIDE SEQUENCE</scope>
    <source>
        <strain evidence="1">CBS 118394</strain>
    </source>
</reference>
<name>A0AAE0IPX9_9PEZI</name>
<reference evidence="1" key="2">
    <citation type="submission" date="2023-06" db="EMBL/GenBank/DDBJ databases">
        <authorList>
            <consortium name="Lawrence Berkeley National Laboratory"/>
            <person name="Haridas S."/>
            <person name="Hensen N."/>
            <person name="Bonometti L."/>
            <person name="Westerberg I."/>
            <person name="Brannstrom I.O."/>
            <person name="Guillou S."/>
            <person name="Cros-Aarteil S."/>
            <person name="Calhoun S."/>
            <person name="Kuo A."/>
            <person name="Mondo S."/>
            <person name="Pangilinan J."/>
            <person name="Riley R."/>
            <person name="Labutti K."/>
            <person name="Andreopoulos B."/>
            <person name="Lipzen A."/>
            <person name="Chen C."/>
            <person name="Yanf M."/>
            <person name="Daum C."/>
            <person name="Ng V."/>
            <person name="Clum A."/>
            <person name="Steindorff A."/>
            <person name="Ohm R."/>
            <person name="Martin F."/>
            <person name="Silar P."/>
            <person name="Natvig D."/>
            <person name="Lalanne C."/>
            <person name="Gautier V."/>
            <person name="Ament-Velasquez S.L."/>
            <person name="Kruys A."/>
            <person name="Hutchinson M.I."/>
            <person name="Powell A.J."/>
            <person name="Barry K."/>
            <person name="Miller A.N."/>
            <person name="Grigoriev I.V."/>
            <person name="Debuchy R."/>
            <person name="Gladieux P."/>
            <person name="Thoren M.H."/>
            <person name="Johannesson H."/>
        </authorList>
    </citation>
    <scope>NUCLEOTIDE SEQUENCE</scope>
    <source>
        <strain evidence="1">CBS 118394</strain>
    </source>
</reference>
<dbReference type="AlphaFoldDB" id="A0AAE0IPX9"/>
<comment type="caution">
    <text evidence="1">The sequence shown here is derived from an EMBL/GenBank/DDBJ whole genome shotgun (WGS) entry which is preliminary data.</text>
</comment>
<keyword evidence="2" id="KW-1185">Reference proteome</keyword>
<dbReference type="PANTHER" id="PTHR40619:SF3">
    <property type="entry name" value="FUNGAL STAND N-TERMINAL GOODBYE DOMAIN-CONTAINING PROTEIN"/>
    <property type="match status" value="1"/>
</dbReference>